<dbReference type="InterPro" id="IPR016187">
    <property type="entry name" value="CTDL_fold"/>
</dbReference>
<evidence type="ECO:0000313" key="4">
    <source>
        <dbReference type="Proteomes" id="UP000007110"/>
    </source>
</evidence>
<dbReference type="Pfam" id="PF00059">
    <property type="entry name" value="Lectin_C"/>
    <property type="match status" value="1"/>
</dbReference>
<keyword evidence="1" id="KW-1015">Disulfide bond</keyword>
<dbReference type="SUPFAM" id="SSF56436">
    <property type="entry name" value="C-type lectin-like"/>
    <property type="match status" value="1"/>
</dbReference>
<dbReference type="Gene3D" id="3.10.100.10">
    <property type="entry name" value="Mannose-Binding Protein A, subunit A"/>
    <property type="match status" value="1"/>
</dbReference>
<dbReference type="SMART" id="SM00034">
    <property type="entry name" value="CLECT"/>
    <property type="match status" value="1"/>
</dbReference>
<dbReference type="InterPro" id="IPR050111">
    <property type="entry name" value="C-type_lectin/snaclec_domain"/>
</dbReference>
<dbReference type="InParanoid" id="A0A7M7N6E4"/>
<reference evidence="4" key="1">
    <citation type="submission" date="2015-02" db="EMBL/GenBank/DDBJ databases">
        <title>Genome sequencing for Strongylocentrotus purpuratus.</title>
        <authorList>
            <person name="Murali S."/>
            <person name="Liu Y."/>
            <person name="Vee V."/>
            <person name="English A."/>
            <person name="Wang M."/>
            <person name="Skinner E."/>
            <person name="Han Y."/>
            <person name="Muzny D.M."/>
            <person name="Worley K.C."/>
            <person name="Gibbs R.A."/>
        </authorList>
    </citation>
    <scope>NUCLEOTIDE SEQUENCE</scope>
</reference>
<dbReference type="OrthoDB" id="8950604at2759"/>
<accession>A0A7M7N6E4</accession>
<reference evidence="3" key="2">
    <citation type="submission" date="2021-01" db="UniProtKB">
        <authorList>
            <consortium name="EnsemblMetazoa"/>
        </authorList>
    </citation>
    <scope>IDENTIFICATION</scope>
</reference>
<evidence type="ECO:0000313" key="3">
    <source>
        <dbReference type="EnsemblMetazoa" id="XP_030831951"/>
    </source>
</evidence>
<evidence type="ECO:0000256" key="1">
    <source>
        <dbReference type="ARBA" id="ARBA00023157"/>
    </source>
</evidence>
<feature type="domain" description="C-type lectin" evidence="2">
    <location>
        <begin position="21"/>
        <end position="145"/>
    </location>
</feature>
<dbReference type="PANTHER" id="PTHR22803">
    <property type="entry name" value="MANNOSE, PHOSPHOLIPASE, LECTIN RECEPTOR RELATED"/>
    <property type="match status" value="1"/>
</dbReference>
<proteinExistence type="predicted"/>
<dbReference type="PROSITE" id="PS50041">
    <property type="entry name" value="C_TYPE_LECTIN_2"/>
    <property type="match status" value="1"/>
</dbReference>
<dbReference type="InterPro" id="IPR016186">
    <property type="entry name" value="C-type_lectin-like/link_sf"/>
</dbReference>
<dbReference type="EnsemblMetazoa" id="XM_030976091">
    <property type="protein sequence ID" value="XP_030831951"/>
    <property type="gene ID" value="LOC105436546"/>
</dbReference>
<sequence>MFVTGGDVIPDHGCPSGWDNHLTRCYWYLDGSAQRASWEDATQACQDIGGDLYIPSDDEESAFVHEALGKRESFGSITKGIWIGCHDKEVEGRYDCYVDNGYRNWAADEPNNLGEEDCFAVYASGSNVSLWNDKSCLELYNAVCERAGTNLYSVTRRFQMLSDISGGSASLLPDHCLVELPDLQPDGFTVTSLIRCAAACAHDSECEAFNFLRHGDVPLSSLSSSSSSSSSRSPGTCQKLYVKSLSESYVMTEIDGCSFYEMN</sequence>
<protein>
    <recommendedName>
        <fullName evidence="2">C-type lectin domain-containing protein</fullName>
    </recommendedName>
</protein>
<dbReference type="RefSeq" id="XP_030831951.1">
    <property type="nucleotide sequence ID" value="XM_030976091.1"/>
</dbReference>
<keyword evidence="4" id="KW-1185">Reference proteome</keyword>
<dbReference type="AlphaFoldDB" id="A0A7M7N6E4"/>
<dbReference type="KEGG" id="spu:105436546"/>
<organism evidence="3 4">
    <name type="scientific">Strongylocentrotus purpuratus</name>
    <name type="common">Purple sea urchin</name>
    <dbReference type="NCBI Taxonomy" id="7668"/>
    <lineage>
        <taxon>Eukaryota</taxon>
        <taxon>Metazoa</taxon>
        <taxon>Echinodermata</taxon>
        <taxon>Eleutherozoa</taxon>
        <taxon>Echinozoa</taxon>
        <taxon>Echinoidea</taxon>
        <taxon>Euechinoidea</taxon>
        <taxon>Echinacea</taxon>
        <taxon>Camarodonta</taxon>
        <taxon>Echinidea</taxon>
        <taxon>Strongylocentrotidae</taxon>
        <taxon>Strongylocentrotus</taxon>
    </lineage>
</organism>
<dbReference type="PROSITE" id="PS00615">
    <property type="entry name" value="C_TYPE_LECTIN_1"/>
    <property type="match status" value="1"/>
</dbReference>
<name>A0A7M7N6E4_STRPU</name>
<evidence type="ECO:0000259" key="2">
    <source>
        <dbReference type="PROSITE" id="PS50041"/>
    </source>
</evidence>
<dbReference type="Proteomes" id="UP000007110">
    <property type="component" value="Unassembled WGS sequence"/>
</dbReference>
<dbReference type="OMA" id="QANCTHR"/>
<dbReference type="InterPro" id="IPR001304">
    <property type="entry name" value="C-type_lectin-like"/>
</dbReference>
<dbReference type="GeneID" id="105436546"/>
<dbReference type="InterPro" id="IPR018378">
    <property type="entry name" value="C-type_lectin_CS"/>
</dbReference>